<dbReference type="AlphaFoldDB" id="A0A8R1HND6"/>
<dbReference type="Proteomes" id="UP000005237">
    <property type="component" value="Unassembled WGS sequence"/>
</dbReference>
<organism evidence="1 2">
    <name type="scientific">Caenorhabditis japonica</name>
    <dbReference type="NCBI Taxonomy" id="281687"/>
    <lineage>
        <taxon>Eukaryota</taxon>
        <taxon>Metazoa</taxon>
        <taxon>Ecdysozoa</taxon>
        <taxon>Nematoda</taxon>
        <taxon>Chromadorea</taxon>
        <taxon>Rhabditida</taxon>
        <taxon>Rhabditina</taxon>
        <taxon>Rhabditomorpha</taxon>
        <taxon>Rhabditoidea</taxon>
        <taxon>Rhabditidae</taxon>
        <taxon>Peloderinae</taxon>
        <taxon>Caenorhabditis</taxon>
    </lineage>
</organism>
<protein>
    <submittedName>
        <fullName evidence="1">Uncharacterized protein</fullName>
    </submittedName>
</protein>
<proteinExistence type="predicted"/>
<reference evidence="1" key="2">
    <citation type="submission" date="2022-06" db="UniProtKB">
        <authorList>
            <consortium name="EnsemblMetazoa"/>
        </authorList>
    </citation>
    <scope>IDENTIFICATION</scope>
    <source>
        <strain evidence="1">DF5081</strain>
    </source>
</reference>
<keyword evidence="2" id="KW-1185">Reference proteome</keyword>
<evidence type="ECO:0000313" key="1">
    <source>
        <dbReference type="EnsemblMetazoa" id="CJA06967b.1"/>
    </source>
</evidence>
<dbReference type="EnsemblMetazoa" id="CJA06967b.1">
    <property type="protein sequence ID" value="CJA06967b.1"/>
    <property type="gene ID" value="WBGene00126171"/>
</dbReference>
<accession>A0A8R1HND6</accession>
<evidence type="ECO:0000313" key="2">
    <source>
        <dbReference type="Proteomes" id="UP000005237"/>
    </source>
</evidence>
<reference evidence="2" key="1">
    <citation type="submission" date="2010-08" db="EMBL/GenBank/DDBJ databases">
        <authorList>
            <consortium name="Caenorhabditis japonica Sequencing Consortium"/>
            <person name="Wilson R.K."/>
        </authorList>
    </citation>
    <scope>NUCLEOTIDE SEQUENCE [LARGE SCALE GENOMIC DNA]</scope>
    <source>
        <strain evidence="2">DF5081</strain>
    </source>
</reference>
<sequence length="274" mass="30065">MTIKPKILPETSWAQKLCPGNGTPFDYQVCNPEVRSECPSGFTCRKTTSATNSTGEYLCCESGRMTVADWFTDKHLTPKILPQPPTQLIQTVQLSPASSILNFPPIHVGDEIVTISFPTYITGIVQSVTMATPVNPGYVHVVTVVDPSYKPFAVLLSYNIIVGQPAQTVNVSSSQRFVAYLDSATLMPKLESYRYEYMVLVYYTPSPISLEGATPQDMLLGSSCSDATCLFSNSPISSKLAGQPVAGTVFYVSFEISSDFLLRWMHIVSVFARQ</sequence>
<name>A0A8R1HND6_CAEJA</name>